<dbReference type="Proteomes" id="UP000078356">
    <property type="component" value="Unassembled WGS sequence"/>
</dbReference>
<dbReference type="RefSeq" id="WP_064306912.1">
    <property type="nucleotide sequence ID" value="NZ_LWCR01000003.1"/>
</dbReference>
<sequence length="217" mass="23847">MTTTHFSAATRRVCGHTDNASFHYQSSKARQDEERYARYSLCSDCSKQLRSAWACAPAAQAVAESGLPDLWGGSAKQQAWADRIRRSRQLQIAGFRSHAAATQEPLLELARLTLDLMFRIQDPGFWITSEKAGFHVDALKVDMELLLKGRLSPLDRTMTGSVVGYWLQVDWSVISTLARDVTDRIKPRLAGEASEVAPALMQTALGGVPESAQAAPV</sequence>
<evidence type="ECO:0000313" key="2">
    <source>
        <dbReference type="Proteomes" id="UP000078356"/>
    </source>
</evidence>
<accession>A0A178LKR5</accession>
<dbReference type="AlphaFoldDB" id="A0A178LKR5"/>
<name>A0A178LKR5_9PSED</name>
<dbReference type="OrthoDB" id="7013990at2"/>
<reference evidence="1 2" key="1">
    <citation type="submission" date="2016-04" db="EMBL/GenBank/DDBJ databases">
        <title>Draft Genome Sequences of Staphylococcus capitis Strain H36, S. capitis Strain H65, S. cohnii Strain H62, S. hominis Strain H69, Mycobacterium iranicum Strain H39, Plantibacter sp. Strain H53, Pseudomonas oryzihabitans Strain H72, and Microbacterium sp. Strain H83, isolated from residential settings.</title>
        <authorList>
            <person name="Lymperopoulou D."/>
            <person name="Adams R.I."/>
            <person name="Lindow S."/>
            <person name="Coil D.A."/>
            <person name="Jospin G."/>
            <person name="Eisen J.A."/>
        </authorList>
    </citation>
    <scope>NUCLEOTIDE SEQUENCE [LARGE SCALE GENOMIC DNA]</scope>
    <source>
        <strain evidence="1 2">H72</strain>
    </source>
</reference>
<protein>
    <submittedName>
        <fullName evidence="1">Uncharacterized protein</fullName>
    </submittedName>
</protein>
<proteinExistence type="predicted"/>
<comment type="caution">
    <text evidence="1">The sequence shown here is derived from an EMBL/GenBank/DDBJ whole genome shotgun (WGS) entry which is preliminary data.</text>
</comment>
<dbReference type="EMBL" id="LWCR01000003">
    <property type="protein sequence ID" value="OAN31700.1"/>
    <property type="molecule type" value="Genomic_DNA"/>
</dbReference>
<organism evidence="1 2">
    <name type="scientific">Pseudomonas oryzihabitans</name>
    <dbReference type="NCBI Taxonomy" id="47885"/>
    <lineage>
        <taxon>Bacteria</taxon>
        <taxon>Pseudomonadati</taxon>
        <taxon>Pseudomonadota</taxon>
        <taxon>Gammaproteobacteria</taxon>
        <taxon>Pseudomonadales</taxon>
        <taxon>Pseudomonadaceae</taxon>
        <taxon>Pseudomonas</taxon>
    </lineage>
</organism>
<gene>
    <name evidence="1" type="ORF">A4V15_11605</name>
</gene>
<evidence type="ECO:0000313" key="1">
    <source>
        <dbReference type="EMBL" id="OAN31700.1"/>
    </source>
</evidence>